<comment type="caution">
    <text evidence="1">The sequence shown here is derived from an EMBL/GenBank/DDBJ whole genome shotgun (WGS) entry which is preliminary data.</text>
</comment>
<organism evidence="1 2">
    <name type="scientific">Dendrolimus kikuchii</name>
    <dbReference type="NCBI Taxonomy" id="765133"/>
    <lineage>
        <taxon>Eukaryota</taxon>
        <taxon>Metazoa</taxon>
        <taxon>Ecdysozoa</taxon>
        <taxon>Arthropoda</taxon>
        <taxon>Hexapoda</taxon>
        <taxon>Insecta</taxon>
        <taxon>Pterygota</taxon>
        <taxon>Neoptera</taxon>
        <taxon>Endopterygota</taxon>
        <taxon>Lepidoptera</taxon>
        <taxon>Glossata</taxon>
        <taxon>Ditrysia</taxon>
        <taxon>Bombycoidea</taxon>
        <taxon>Lasiocampidae</taxon>
        <taxon>Dendrolimus</taxon>
    </lineage>
</organism>
<sequence>MKSGNPCSVCGNTDLNLVDGFYYCIECGTQDATARETIVEYKSLGDGTFAQTFKKKIRQVQNDKVEMTGEWYKWHAFNFVLAGLADDLIKLGAKPSFKIKLLWVWTRYIKKYQNKEELGLSKDVREENNSDNENHTEKPIQTSKYFKIKECLYRRINYITPIIVFTLIYIALNLDKSEIQLSHLLMFLKEKRLCIYDALKYIPKEIKFRDIPHWKLYITCQAGHVIFSAYRIRILAVTLFKDLDLGYPVIPDIRKLIDNYTTELCLPEDFKQLVFSLIYKYPCEFLNVDQKPKMTRVPDYEGVTIAYILVALKMCFGLDDECELKLSEVVERINDQENHLKCYKSGFMETDRLFSFREWLTYLQFRKTILLQNCLLTETEHFNDIEDYMYMEYVGKETSGSKMFLEDEITLNILNKIPLDELDVIPKNLFEPSLTPMTSYSKVIGEYHKESDVRLLLCEDFTKYSLKYACQDLNLTDQGINIMLGINKSNKPQSEGNIKLHFFEPSNLEMVFIKNCENKNWMKTKPPLIDHVTVSHEEDKDSDSDPGYDSHAENTSDKDMSIVCDNTINTTNKYKDDVKLETVAEDDNINIYDDDFIDIYYKEEVEAAENEDLDENAEEPHSDNKNDDPIFSDDEDYNFYDTIEFNPNTFNREGAIKELILAACKKYKIPIPQEYRSEVPKRKLVQNEAGVSNESKPKKQKICKPGEAKQEIGNLLEEYYNCAQKDIISNITEQVQEAIRNANVIGDDINESHVNQIPDDVFNDTGHQLNETQTNEHEIILDESVINNEQNNEADEIGIEIVENLENTLFDEDSNGEVNLDEIITKNDPKFDEKRFDVKQLYIKLQGETAENDQDNIHDIANEPEIKEMIKQKVEGTPDSDGMENLDVFDSEDDLPLTMFKEDILFQQEFKERKKEFSNRLITNENIPKYNYWLRHYKDLSRMRDAQLIFDNEAKKNLPNNFRFILNECASIINCSPFHVYKCMQYLEISIMSKYGLKS</sequence>
<protein>
    <submittedName>
        <fullName evidence="1">Uncharacterized protein</fullName>
    </submittedName>
</protein>
<dbReference type="EMBL" id="CM034412">
    <property type="protein sequence ID" value="KAJ0170706.1"/>
    <property type="molecule type" value="Genomic_DNA"/>
</dbReference>
<accession>A0ACC1CGS6</accession>
<evidence type="ECO:0000313" key="2">
    <source>
        <dbReference type="Proteomes" id="UP000824533"/>
    </source>
</evidence>
<keyword evidence="2" id="KW-1185">Reference proteome</keyword>
<name>A0ACC1CGS6_9NEOP</name>
<reference evidence="1 2" key="1">
    <citation type="journal article" date="2021" name="Front. Genet.">
        <title>Chromosome-Level Genome Assembly Reveals Significant Gene Expansion in the Toll and IMD Signaling Pathways of Dendrolimus kikuchii.</title>
        <authorList>
            <person name="Zhou J."/>
            <person name="Wu P."/>
            <person name="Xiong Z."/>
            <person name="Liu N."/>
            <person name="Zhao N."/>
            <person name="Ji M."/>
            <person name="Qiu Y."/>
            <person name="Yang B."/>
        </authorList>
    </citation>
    <scope>NUCLEOTIDE SEQUENCE [LARGE SCALE GENOMIC DNA]</scope>
    <source>
        <strain evidence="1">Ann1</strain>
    </source>
</reference>
<gene>
    <name evidence="1" type="ORF">K1T71_013478</name>
</gene>
<proteinExistence type="predicted"/>
<dbReference type="Proteomes" id="UP000824533">
    <property type="component" value="Linkage Group LG26"/>
</dbReference>
<evidence type="ECO:0000313" key="1">
    <source>
        <dbReference type="EMBL" id="KAJ0170706.1"/>
    </source>
</evidence>